<dbReference type="PANTHER" id="PTHR10083:SF374">
    <property type="entry name" value="BPTI_KUNITZ INHIBITOR DOMAIN-CONTAINING PROTEIN"/>
    <property type="match status" value="1"/>
</dbReference>
<keyword evidence="6" id="KW-1185">Reference proteome</keyword>
<dbReference type="FunFam" id="4.10.410.10:FF:000020">
    <property type="entry name" value="Collagen, type VI, alpha 3"/>
    <property type="match status" value="1"/>
</dbReference>
<reference evidence="5 6" key="1">
    <citation type="submission" date="2013-12" db="EMBL/GenBank/DDBJ databases">
        <title>Draft genome of the parsitic nematode Ancylostoma duodenale.</title>
        <authorList>
            <person name="Mitreva M."/>
        </authorList>
    </citation>
    <scope>NUCLEOTIDE SEQUENCE [LARGE SCALE GENOMIC DNA]</scope>
    <source>
        <strain evidence="5 6">Zhejiang</strain>
    </source>
</reference>
<evidence type="ECO:0000313" key="6">
    <source>
        <dbReference type="Proteomes" id="UP000054047"/>
    </source>
</evidence>
<dbReference type="GO" id="GO:0005615">
    <property type="term" value="C:extracellular space"/>
    <property type="evidence" value="ECO:0007669"/>
    <property type="project" value="TreeGrafter"/>
</dbReference>
<dbReference type="PRINTS" id="PR00759">
    <property type="entry name" value="BASICPTASE"/>
</dbReference>
<dbReference type="SMART" id="SM00131">
    <property type="entry name" value="KU"/>
    <property type="match status" value="1"/>
</dbReference>
<dbReference type="InterPro" id="IPR002223">
    <property type="entry name" value="Kunitz_BPTI"/>
</dbReference>
<dbReference type="Pfam" id="PF00014">
    <property type="entry name" value="Kunitz_BPTI"/>
    <property type="match status" value="1"/>
</dbReference>
<organism evidence="5 6">
    <name type="scientific">Ancylostoma duodenale</name>
    <dbReference type="NCBI Taxonomy" id="51022"/>
    <lineage>
        <taxon>Eukaryota</taxon>
        <taxon>Metazoa</taxon>
        <taxon>Ecdysozoa</taxon>
        <taxon>Nematoda</taxon>
        <taxon>Chromadorea</taxon>
        <taxon>Rhabditida</taxon>
        <taxon>Rhabditina</taxon>
        <taxon>Rhabditomorpha</taxon>
        <taxon>Strongyloidea</taxon>
        <taxon>Ancylostomatidae</taxon>
        <taxon>Ancylostomatinae</taxon>
        <taxon>Ancylostoma</taxon>
    </lineage>
</organism>
<dbReference type="GO" id="GO:0004867">
    <property type="term" value="F:serine-type endopeptidase inhibitor activity"/>
    <property type="evidence" value="ECO:0007669"/>
    <property type="project" value="UniProtKB-KW"/>
</dbReference>
<name>A0A0C2BZW3_9BILA</name>
<keyword evidence="3" id="KW-1015">Disulfide bond</keyword>
<dbReference type="SUPFAM" id="SSF57362">
    <property type="entry name" value="BPTI-like"/>
    <property type="match status" value="1"/>
</dbReference>
<gene>
    <name evidence="5" type="ORF">ANCDUO_27112</name>
</gene>
<dbReference type="PROSITE" id="PS00280">
    <property type="entry name" value="BPTI_KUNITZ_1"/>
    <property type="match status" value="1"/>
</dbReference>
<protein>
    <submittedName>
        <fullName evidence="5">Kunitz/Bovine pancreatic trypsin inhibitor domain protein</fullName>
    </submittedName>
</protein>
<dbReference type="Gene3D" id="4.10.410.10">
    <property type="entry name" value="Pancreatic trypsin inhibitor Kunitz domain"/>
    <property type="match status" value="1"/>
</dbReference>
<dbReference type="InterPro" id="IPR050098">
    <property type="entry name" value="TFPI/VKTCI-like"/>
</dbReference>
<dbReference type="PANTHER" id="PTHR10083">
    <property type="entry name" value="KUNITZ-TYPE PROTEASE INHIBITOR-RELATED"/>
    <property type="match status" value="1"/>
</dbReference>
<evidence type="ECO:0000256" key="3">
    <source>
        <dbReference type="ARBA" id="ARBA00023157"/>
    </source>
</evidence>
<keyword evidence="2" id="KW-0722">Serine protease inhibitor</keyword>
<dbReference type="AlphaFoldDB" id="A0A0C2BZW3"/>
<keyword evidence="1" id="KW-0646">Protease inhibitor</keyword>
<dbReference type="InterPro" id="IPR036880">
    <property type="entry name" value="Kunitz_BPTI_sf"/>
</dbReference>
<evidence type="ECO:0000256" key="1">
    <source>
        <dbReference type="ARBA" id="ARBA00022690"/>
    </source>
</evidence>
<accession>A0A0C2BZW3</accession>
<proteinExistence type="predicted"/>
<dbReference type="PROSITE" id="PS50279">
    <property type="entry name" value="BPTI_KUNITZ_2"/>
    <property type="match status" value="1"/>
</dbReference>
<dbReference type="OrthoDB" id="5865777at2759"/>
<sequence>MVQRNPRKSIEELSGVEFFLSFYFNKKTGECEQFYYGGCEGNDNNFEQKSECEKACKRP</sequence>
<evidence type="ECO:0000256" key="2">
    <source>
        <dbReference type="ARBA" id="ARBA00022900"/>
    </source>
</evidence>
<dbReference type="CDD" id="cd00109">
    <property type="entry name" value="Kunitz-type"/>
    <property type="match status" value="1"/>
</dbReference>
<evidence type="ECO:0000259" key="4">
    <source>
        <dbReference type="PROSITE" id="PS50279"/>
    </source>
</evidence>
<dbReference type="Proteomes" id="UP000054047">
    <property type="component" value="Unassembled WGS sequence"/>
</dbReference>
<dbReference type="InterPro" id="IPR020901">
    <property type="entry name" value="Prtase_inh_Kunz-CS"/>
</dbReference>
<feature type="domain" description="BPTI/Kunitz inhibitor" evidence="4">
    <location>
        <begin position="22"/>
        <end position="56"/>
    </location>
</feature>
<evidence type="ECO:0000313" key="5">
    <source>
        <dbReference type="EMBL" id="KIH42897.1"/>
    </source>
</evidence>
<dbReference type="EMBL" id="KN791258">
    <property type="protein sequence ID" value="KIH42897.1"/>
    <property type="molecule type" value="Genomic_DNA"/>
</dbReference>